<dbReference type="PANTHER" id="PTHR38733:SF1">
    <property type="entry name" value="TYPE IV METHYL-DIRECTED RESTRICTION ENZYME ECOKMCRBC"/>
    <property type="match status" value="1"/>
</dbReference>
<evidence type="ECO:0008006" key="3">
    <source>
        <dbReference type="Google" id="ProtNLM"/>
    </source>
</evidence>
<reference evidence="1 2" key="1">
    <citation type="submission" date="2013-02" db="EMBL/GenBank/DDBJ databases">
        <title>The Genome Sequence of Acinetobacter sp. NIPH 1859.</title>
        <authorList>
            <consortium name="The Broad Institute Genome Sequencing Platform"/>
            <consortium name="The Broad Institute Genome Sequencing Center for Infectious Disease"/>
            <person name="Cerqueira G."/>
            <person name="Feldgarden M."/>
            <person name="Courvalin P."/>
            <person name="Perichon B."/>
            <person name="Grillot-Courvalin C."/>
            <person name="Clermont D."/>
            <person name="Rocha E."/>
            <person name="Yoon E.-J."/>
            <person name="Nemec A."/>
            <person name="Walker B."/>
            <person name="Young S.K."/>
            <person name="Zeng Q."/>
            <person name="Gargeya S."/>
            <person name="Fitzgerald M."/>
            <person name="Haas B."/>
            <person name="Abouelleil A."/>
            <person name="Alvarado L."/>
            <person name="Arachchi H.M."/>
            <person name="Berlin A.M."/>
            <person name="Chapman S.B."/>
            <person name="Dewar J."/>
            <person name="Goldberg J."/>
            <person name="Griggs A."/>
            <person name="Gujja S."/>
            <person name="Hansen M."/>
            <person name="Howarth C."/>
            <person name="Imamovic A."/>
            <person name="Larimer J."/>
            <person name="McCowan C."/>
            <person name="Murphy C."/>
            <person name="Neiman D."/>
            <person name="Pearson M."/>
            <person name="Priest M."/>
            <person name="Roberts A."/>
            <person name="Saif S."/>
            <person name="Shea T."/>
            <person name="Sisk P."/>
            <person name="Sykes S."/>
            <person name="Wortman J."/>
            <person name="Nusbaum C."/>
            <person name="Birren B."/>
        </authorList>
    </citation>
    <scope>NUCLEOTIDE SEQUENCE [LARGE SCALE GENOMIC DNA]</scope>
    <source>
        <strain evidence="1 2">NIPH 1859</strain>
    </source>
</reference>
<dbReference type="Proteomes" id="UP000013009">
    <property type="component" value="Unassembled WGS sequence"/>
</dbReference>
<dbReference type="Pfam" id="PF10117">
    <property type="entry name" value="McrBC"/>
    <property type="match status" value="1"/>
</dbReference>
<dbReference type="PANTHER" id="PTHR38733">
    <property type="entry name" value="PROTEIN MCRC"/>
    <property type="match status" value="1"/>
</dbReference>
<protein>
    <recommendedName>
        <fullName evidence="3">Restriction endonuclease</fullName>
    </recommendedName>
</protein>
<dbReference type="HOGENOM" id="CLU_732859_0_0_6"/>
<name>N9QSU8_9GAMM</name>
<dbReference type="AlphaFoldDB" id="N9QSU8"/>
<gene>
    <name evidence="1" type="ORF">F889_03023</name>
</gene>
<dbReference type="InterPro" id="IPR019292">
    <property type="entry name" value="McrC"/>
</dbReference>
<sequence>MYVVIKSNTSILIPEEYQNDISKELKAYGYKLEDGIWNIPNGIIGTLSVNGFLLEIIPHIDYLSFYDYFNLLKLNLSSDFHKNFKFSLENKSNNLARNILESFKYELIKISRNGIPKKYKVKEGRSRFFYGKTDVVSTSINIHTFSEPPVVNYSEELSLDYYEIIEINKAYVKYVQLTGERILDFERFSKYIPKSKSSEKYLKYIYFKELEYCYDLAYMILNNLNGLLQGKQNNLSLLINSNDIFEKFVTNLIKSLFSDQPFKEKESLNVAKNEDLTSVVSIEPDLMYMGPLKVVLDMKNKNYFKGVSSSDYHQMISYMSSFSSDSAILIYPVSTEENGETFNTLIDNKRIIRYPLNIRNLKLNKIKLDISRYITFE</sequence>
<accession>N9QSU8</accession>
<proteinExistence type="predicted"/>
<evidence type="ECO:0000313" key="2">
    <source>
        <dbReference type="Proteomes" id="UP000013009"/>
    </source>
</evidence>
<comment type="caution">
    <text evidence="1">The sequence shown here is derived from an EMBL/GenBank/DDBJ whole genome shotgun (WGS) entry which is preliminary data.</text>
</comment>
<dbReference type="EMBL" id="APRZ01000019">
    <property type="protein sequence ID" value="ENX33091.1"/>
    <property type="molecule type" value="Genomic_DNA"/>
</dbReference>
<dbReference type="RefSeq" id="WP_005275681.1">
    <property type="nucleotide sequence ID" value="NZ_KB850195.1"/>
</dbReference>
<organism evidence="1 2">
    <name type="scientific">Acinetobacter colistiniresistens</name>
    <dbReference type="NCBI Taxonomy" id="280145"/>
    <lineage>
        <taxon>Bacteria</taxon>
        <taxon>Pseudomonadati</taxon>
        <taxon>Pseudomonadota</taxon>
        <taxon>Gammaproteobacteria</taxon>
        <taxon>Moraxellales</taxon>
        <taxon>Moraxellaceae</taxon>
        <taxon>Acinetobacter</taxon>
    </lineage>
</organism>
<keyword evidence="2" id="KW-1185">Reference proteome</keyword>
<dbReference type="PATRIC" id="fig|1217695.3.peg.2949"/>
<evidence type="ECO:0000313" key="1">
    <source>
        <dbReference type="EMBL" id="ENX33091.1"/>
    </source>
</evidence>